<organism evidence="1 2">
    <name type="scientific">Mesoplasma lactucae ATCC 49193</name>
    <dbReference type="NCBI Taxonomy" id="81460"/>
    <lineage>
        <taxon>Bacteria</taxon>
        <taxon>Bacillati</taxon>
        <taxon>Mycoplasmatota</taxon>
        <taxon>Mollicutes</taxon>
        <taxon>Entomoplasmatales</taxon>
        <taxon>Entomoplasmataceae</taxon>
        <taxon>Mesoplasma</taxon>
    </lineage>
</organism>
<dbReference type="EMBL" id="CP023668">
    <property type="protein sequence ID" value="ATG97505.1"/>
    <property type="molecule type" value="Genomic_DNA"/>
</dbReference>
<evidence type="ECO:0000313" key="2">
    <source>
        <dbReference type="Proteomes" id="UP000232227"/>
    </source>
</evidence>
<accession>A0A291IRD9</accession>
<protein>
    <submittedName>
        <fullName evidence="1">Uncharacterized protein</fullName>
    </submittedName>
</protein>
<dbReference type="KEGG" id="mlac:CP520_01925"/>
<evidence type="ECO:0000313" key="1">
    <source>
        <dbReference type="EMBL" id="ATG97505.1"/>
    </source>
</evidence>
<keyword evidence="2" id="KW-1185">Reference proteome</keyword>
<gene>
    <name evidence="1" type="ORF">CP520_01925</name>
</gene>
<reference evidence="1 2" key="1">
    <citation type="submission" date="2017-09" db="EMBL/GenBank/DDBJ databases">
        <title>SPAdes assembly of the Mesoplasma lactucae genome.</title>
        <authorList>
            <person name="Knight T.F."/>
            <person name="Rubinstein R."/>
            <person name="Citino T."/>
        </authorList>
    </citation>
    <scope>NUCLEOTIDE SEQUENCE [LARGE SCALE GENOMIC DNA]</scope>
    <source>
        <strain evidence="1 2">831-C4</strain>
    </source>
</reference>
<sequence length="134" mass="15730">MKNKVSKKNKCKYCGKWITYGTHDFLCSICLENKPRLLVLKSIEWLAGYHKAVVHCDLFDEGEFWYTDSITIQFGKNIVTRGEAYKLLESNPEIIVNNFDFNSRSTNTIVRFPRYPKELGINVRESRNDPQFKQ</sequence>
<name>A0A291IRD9_9MOLU</name>
<dbReference type="RefSeq" id="WP_096862793.1">
    <property type="nucleotide sequence ID" value="NZ_CP023668.1"/>
</dbReference>
<dbReference type="AlphaFoldDB" id="A0A291IRD9"/>
<proteinExistence type="predicted"/>
<dbReference type="Proteomes" id="UP000232227">
    <property type="component" value="Chromosome"/>
</dbReference>